<dbReference type="InterPro" id="IPR036188">
    <property type="entry name" value="FAD/NAD-bd_sf"/>
</dbReference>
<evidence type="ECO:0000313" key="4">
    <source>
        <dbReference type="EMBL" id="SDX11375.1"/>
    </source>
</evidence>
<dbReference type="EMBL" id="FNNP01000003">
    <property type="protein sequence ID" value="SDX11375.1"/>
    <property type="molecule type" value="Genomic_DNA"/>
</dbReference>
<evidence type="ECO:0000256" key="2">
    <source>
        <dbReference type="ARBA" id="ARBA00023002"/>
    </source>
</evidence>
<dbReference type="GO" id="GO:0005886">
    <property type="term" value="C:plasma membrane"/>
    <property type="evidence" value="ECO:0007669"/>
    <property type="project" value="TreeGrafter"/>
</dbReference>
<dbReference type="AlphaFoldDB" id="A0A1H2Z230"/>
<dbReference type="GO" id="GO:0005737">
    <property type="term" value="C:cytoplasm"/>
    <property type="evidence" value="ECO:0007669"/>
    <property type="project" value="TreeGrafter"/>
</dbReference>
<organism evidence="4 5">
    <name type="scientific">Ruegeria halocynthiae</name>
    <dbReference type="NCBI Taxonomy" id="985054"/>
    <lineage>
        <taxon>Bacteria</taxon>
        <taxon>Pseudomonadati</taxon>
        <taxon>Pseudomonadota</taxon>
        <taxon>Alphaproteobacteria</taxon>
        <taxon>Rhodobacterales</taxon>
        <taxon>Roseobacteraceae</taxon>
        <taxon>Ruegeria</taxon>
    </lineage>
</organism>
<dbReference type="RefSeq" id="WP_074736874.1">
    <property type="nucleotide sequence ID" value="NZ_FNNP01000003.1"/>
</dbReference>
<protein>
    <submittedName>
        <fullName evidence="4">Glycine/D-amino acid oxidase</fullName>
    </submittedName>
</protein>
<proteinExistence type="inferred from homology"/>
<name>A0A1H2Z230_9RHOB</name>
<dbReference type="OrthoDB" id="9787190at2"/>
<feature type="domain" description="FAD dependent oxidoreductase" evidence="3">
    <location>
        <begin position="20"/>
        <end position="412"/>
    </location>
</feature>
<accession>A0A1H2Z230</accession>
<gene>
    <name evidence="4" type="ORF">SAMN05444358_10363</name>
</gene>
<evidence type="ECO:0000256" key="1">
    <source>
        <dbReference type="ARBA" id="ARBA00009410"/>
    </source>
</evidence>
<dbReference type="GO" id="GO:0055130">
    <property type="term" value="P:D-alanine catabolic process"/>
    <property type="evidence" value="ECO:0007669"/>
    <property type="project" value="TreeGrafter"/>
</dbReference>
<evidence type="ECO:0000313" key="5">
    <source>
        <dbReference type="Proteomes" id="UP000183400"/>
    </source>
</evidence>
<dbReference type="InterPro" id="IPR006076">
    <property type="entry name" value="FAD-dep_OxRdtase"/>
</dbReference>
<dbReference type="Pfam" id="PF01266">
    <property type="entry name" value="DAO"/>
    <property type="match status" value="1"/>
</dbReference>
<comment type="similarity">
    <text evidence="1">Belongs to the DadA oxidoreductase family.</text>
</comment>
<dbReference type="GO" id="GO:0008718">
    <property type="term" value="F:D-amino-acid dehydrogenase activity"/>
    <property type="evidence" value="ECO:0007669"/>
    <property type="project" value="TreeGrafter"/>
</dbReference>
<dbReference type="Gene3D" id="3.30.9.10">
    <property type="entry name" value="D-Amino Acid Oxidase, subunit A, domain 2"/>
    <property type="match status" value="1"/>
</dbReference>
<keyword evidence="2" id="KW-0560">Oxidoreductase</keyword>
<dbReference type="PANTHER" id="PTHR13847:SF280">
    <property type="entry name" value="D-AMINO ACID DEHYDROGENASE"/>
    <property type="match status" value="1"/>
</dbReference>
<evidence type="ECO:0000259" key="3">
    <source>
        <dbReference type="Pfam" id="PF01266"/>
    </source>
</evidence>
<dbReference type="SUPFAM" id="SSF51905">
    <property type="entry name" value="FAD/NAD(P)-binding domain"/>
    <property type="match status" value="1"/>
</dbReference>
<dbReference type="PANTHER" id="PTHR13847">
    <property type="entry name" value="SARCOSINE DEHYDROGENASE-RELATED"/>
    <property type="match status" value="1"/>
</dbReference>
<keyword evidence="5" id="KW-1185">Reference proteome</keyword>
<dbReference type="Gene3D" id="3.50.50.60">
    <property type="entry name" value="FAD/NAD(P)-binding domain"/>
    <property type="match status" value="2"/>
</dbReference>
<dbReference type="STRING" id="985054.SAMN05444358_10363"/>
<reference evidence="5" key="1">
    <citation type="submission" date="2016-10" db="EMBL/GenBank/DDBJ databases">
        <authorList>
            <person name="Varghese N."/>
            <person name="Submissions S."/>
        </authorList>
    </citation>
    <scope>NUCLEOTIDE SEQUENCE [LARGE SCALE GENOMIC DNA]</scope>
    <source>
        <strain evidence="5">DSM 27839</strain>
    </source>
</reference>
<sequence length="443" mass="48124">MPGPIPTPVESDLRLPKHVDVVVIGGGIIGASTAFELAERGVSVLLCEKGRIAGEQSSRNWGWVRLGMRDPREIPLMQEAIRIWHGLDARLGRATGYVQSGILFGASGRRDDENLRRWLQHVEGQQTGARMVIGPELGALLSDNNLKLQSALYMPQDGRAEPQWAAPAIAEAARDRGAAIMTQCAVRSVDLEAGRISGVFTERGRVGCSQVVLAGGAWSRLFAGNAGIALPQLKVLNTVMRTSPVEPGREVSLWSDEFAIRKRSDGGYTIASGHENTVDIVPDSFRLGLQFLPAFRQEWRSLRFRLSHRWMTEAKQDRTWLPTDVTPFEHCRALDPEPSQKVLRQAWSSARKGMPALEGAEIVQSWAGLIDVTPDAIPVISKVDAVPGLHIATGFSGHGFGIGPAAGRLTADIVTESAPVVDPAAFRLSRFTDGSKVRPDPGY</sequence>
<dbReference type="Proteomes" id="UP000183400">
    <property type="component" value="Unassembled WGS sequence"/>
</dbReference>